<accession>A0ABN1G267</accession>
<dbReference type="RefSeq" id="WP_344074598.1">
    <property type="nucleotide sequence ID" value="NZ_BAAACA010000018.1"/>
</dbReference>
<feature type="compositionally biased region" description="Acidic residues" evidence="1">
    <location>
        <begin position="1"/>
        <end position="11"/>
    </location>
</feature>
<keyword evidence="3" id="KW-1185">Reference proteome</keyword>
<feature type="region of interest" description="Disordered" evidence="1">
    <location>
        <begin position="1"/>
        <end position="23"/>
    </location>
</feature>
<name>A0ABN1G267_9ACTN</name>
<dbReference type="InterPro" id="IPR049975">
    <property type="entry name" value="SAV_915-like_dom"/>
</dbReference>
<protein>
    <recommendedName>
        <fullName evidence="4">SseB protein N-terminal domain-containing protein</fullName>
    </recommendedName>
</protein>
<feature type="region of interest" description="Disordered" evidence="1">
    <location>
        <begin position="116"/>
        <end position="136"/>
    </location>
</feature>
<dbReference type="Proteomes" id="UP001500668">
    <property type="component" value="Unassembled WGS sequence"/>
</dbReference>
<evidence type="ECO:0000313" key="3">
    <source>
        <dbReference type="Proteomes" id="UP001500668"/>
    </source>
</evidence>
<reference evidence="2 3" key="1">
    <citation type="journal article" date="2019" name="Int. J. Syst. Evol. Microbiol.">
        <title>The Global Catalogue of Microorganisms (GCM) 10K type strain sequencing project: providing services to taxonomists for standard genome sequencing and annotation.</title>
        <authorList>
            <consortium name="The Broad Institute Genomics Platform"/>
            <consortium name="The Broad Institute Genome Sequencing Center for Infectious Disease"/>
            <person name="Wu L."/>
            <person name="Ma J."/>
        </authorList>
    </citation>
    <scope>NUCLEOTIDE SEQUENCE [LARGE SCALE GENOMIC DNA]</scope>
    <source>
        <strain evidence="2 3">JCM 5067</strain>
    </source>
</reference>
<evidence type="ECO:0000313" key="2">
    <source>
        <dbReference type="EMBL" id="GAA0602469.1"/>
    </source>
</evidence>
<organism evidence="2 3">
    <name type="scientific">Streptomyces crystallinus</name>
    <dbReference type="NCBI Taxonomy" id="68191"/>
    <lineage>
        <taxon>Bacteria</taxon>
        <taxon>Bacillati</taxon>
        <taxon>Actinomycetota</taxon>
        <taxon>Actinomycetes</taxon>
        <taxon>Kitasatosporales</taxon>
        <taxon>Streptomycetaceae</taxon>
        <taxon>Streptomyces</taxon>
    </lineage>
</organism>
<dbReference type="NCBIfam" id="NF042914">
    <property type="entry name" value="SAV915_dom"/>
    <property type="match status" value="1"/>
</dbReference>
<proteinExistence type="predicted"/>
<comment type="caution">
    <text evidence="2">The sequence shown here is derived from an EMBL/GenBank/DDBJ whole genome shotgun (WGS) entry which is preliminary data.</text>
</comment>
<evidence type="ECO:0000256" key="1">
    <source>
        <dbReference type="SAM" id="MobiDB-lite"/>
    </source>
</evidence>
<evidence type="ECO:0008006" key="4">
    <source>
        <dbReference type="Google" id="ProtNLM"/>
    </source>
</evidence>
<sequence length="149" mass="15546">METLTTDDADPDERRPAAPPYRSARPLYVPVRPLYVPVRLGSAGGQQLCFSRTPLGVRTAVGFTSPERLCAVLGPDQSWIRLAEPALRSLAAPLGVTTVTVDPQLAAPAAAAVRTGPGAHPCARRDPQTAGLPRVPASTAAPALHALVD</sequence>
<dbReference type="EMBL" id="BAAACA010000018">
    <property type="protein sequence ID" value="GAA0602469.1"/>
    <property type="molecule type" value="Genomic_DNA"/>
</dbReference>
<gene>
    <name evidence="2" type="ORF">GCM10010394_35070</name>
</gene>